<accession>A0A9X3S1G5</accession>
<comment type="caution">
    <text evidence="2">The sequence shown here is derived from an EMBL/GenBank/DDBJ whole genome shotgun (WGS) entry which is preliminary data.</text>
</comment>
<evidence type="ECO:0000256" key="1">
    <source>
        <dbReference type="SAM" id="SignalP"/>
    </source>
</evidence>
<feature type="chain" id="PRO_5040854026" description="MAM domain-containing protein" evidence="1">
    <location>
        <begin position="30"/>
        <end position="212"/>
    </location>
</feature>
<dbReference type="AlphaFoldDB" id="A0A9X3S1G5"/>
<protein>
    <recommendedName>
        <fullName evidence="4">MAM domain-containing protein</fullName>
    </recommendedName>
</protein>
<dbReference type="Proteomes" id="UP001149140">
    <property type="component" value="Unassembled WGS sequence"/>
</dbReference>
<evidence type="ECO:0000313" key="2">
    <source>
        <dbReference type="EMBL" id="MDA0162314.1"/>
    </source>
</evidence>
<evidence type="ECO:0008006" key="4">
    <source>
        <dbReference type="Google" id="ProtNLM"/>
    </source>
</evidence>
<proteinExistence type="predicted"/>
<name>A0A9X3S1G5_9ACTN</name>
<dbReference type="RefSeq" id="WP_270041551.1">
    <property type="nucleotide sequence ID" value="NZ_JAPDOD010000017.1"/>
</dbReference>
<organism evidence="2 3">
    <name type="scientific">Solirubrobacter ginsenosidimutans</name>
    <dbReference type="NCBI Taxonomy" id="490573"/>
    <lineage>
        <taxon>Bacteria</taxon>
        <taxon>Bacillati</taxon>
        <taxon>Actinomycetota</taxon>
        <taxon>Thermoleophilia</taxon>
        <taxon>Solirubrobacterales</taxon>
        <taxon>Solirubrobacteraceae</taxon>
        <taxon>Solirubrobacter</taxon>
    </lineage>
</organism>
<gene>
    <name evidence="2" type="ORF">OM076_18730</name>
</gene>
<evidence type="ECO:0000313" key="3">
    <source>
        <dbReference type="Proteomes" id="UP001149140"/>
    </source>
</evidence>
<feature type="signal peptide" evidence="1">
    <location>
        <begin position="1"/>
        <end position="29"/>
    </location>
</feature>
<dbReference type="EMBL" id="JAPDOD010000017">
    <property type="protein sequence ID" value="MDA0162314.1"/>
    <property type="molecule type" value="Genomic_DNA"/>
</dbReference>
<keyword evidence="3" id="KW-1185">Reference proteome</keyword>
<reference evidence="2" key="1">
    <citation type="submission" date="2022-10" db="EMBL/GenBank/DDBJ databases">
        <title>The WGS of Solirubrobacter ginsenosidimutans DSM 21036.</title>
        <authorList>
            <person name="Jiang Z."/>
        </authorList>
    </citation>
    <scope>NUCLEOTIDE SEQUENCE</scope>
    <source>
        <strain evidence="2">DSM 21036</strain>
    </source>
</reference>
<sequence length="212" mass="22459">MQLSSGRRGLRVCLAALGFAAIAAAPAHAKSSIANPYDCKPDPTLTQPFAPFGDLGLYTPVANAGVEAGATSWSLADGAAVVAGNEPWRIGGAADSHSLDLPAGSSAVTAPICIDETYPYFRTFALNAGSAKRSLEIDVLYYDTKGKLLNTKPYGYESDATTWQPTPTIAIEVFNKKPGVAAAPVAFRFMPKGKDAHFRIDDVYVDPYSRAR</sequence>
<keyword evidence="1" id="KW-0732">Signal</keyword>